<gene>
    <name evidence="3" type="ORF">PYX00_005669</name>
</gene>
<reference evidence="3" key="1">
    <citation type="journal article" date="2024" name="Gigascience">
        <title>Chromosome-level genome of the poultry shaft louse Menopon gallinae provides insight into the host-switching and adaptive evolution of parasitic lice.</title>
        <authorList>
            <person name="Xu Y."/>
            <person name="Ma L."/>
            <person name="Liu S."/>
            <person name="Liang Y."/>
            <person name="Liu Q."/>
            <person name="He Z."/>
            <person name="Tian L."/>
            <person name="Duan Y."/>
            <person name="Cai W."/>
            <person name="Li H."/>
            <person name="Song F."/>
        </authorList>
    </citation>
    <scope>NUCLEOTIDE SEQUENCE</scope>
    <source>
        <strain evidence="3">Cailab_2023a</strain>
    </source>
</reference>
<evidence type="ECO:0000256" key="1">
    <source>
        <dbReference type="SAM" id="MobiDB-lite"/>
    </source>
</evidence>
<dbReference type="PANTHER" id="PTHR35826:SF1">
    <property type="entry name" value="PROTEIN ATP6V1FNB-LIKE"/>
    <property type="match status" value="1"/>
</dbReference>
<feature type="domain" description="Sperm microtubule inner protein 1 C-terminal" evidence="2">
    <location>
        <begin position="70"/>
        <end position="181"/>
    </location>
</feature>
<dbReference type="Pfam" id="PF22589">
    <property type="entry name" value="SPMIP1"/>
    <property type="match status" value="1"/>
</dbReference>
<proteinExistence type="predicted"/>
<protein>
    <recommendedName>
        <fullName evidence="2">Sperm microtubule inner protein 1 C-terminal domain-containing protein</fullName>
    </recommendedName>
</protein>
<dbReference type="EMBL" id="JARGDH010000003">
    <property type="protein sequence ID" value="KAL0272846.1"/>
    <property type="molecule type" value="Genomic_DNA"/>
</dbReference>
<sequence length="199" mass="23804">MVAVGNERFYGGYDSRKNLEYDFSVASDTKRRLAWFERNYELCFGRLPKEEIPKCARALWDEIRKKRAETAQSTPRHTMPKTPLTLPPRDQTVIMEPMRPVPPEVRKHIYQGLSQDGEGPGRYLRERYKEFPEDRYYLMDCTNWHYGWNIKNVKLHKYTRLPRIHIIQTSFYRRGGVERDPDHYRDAVKMEAAMTFPQL</sequence>
<organism evidence="3">
    <name type="scientific">Menopon gallinae</name>
    <name type="common">poultry shaft louse</name>
    <dbReference type="NCBI Taxonomy" id="328185"/>
    <lineage>
        <taxon>Eukaryota</taxon>
        <taxon>Metazoa</taxon>
        <taxon>Ecdysozoa</taxon>
        <taxon>Arthropoda</taxon>
        <taxon>Hexapoda</taxon>
        <taxon>Insecta</taxon>
        <taxon>Pterygota</taxon>
        <taxon>Neoptera</taxon>
        <taxon>Paraneoptera</taxon>
        <taxon>Psocodea</taxon>
        <taxon>Troctomorpha</taxon>
        <taxon>Phthiraptera</taxon>
        <taxon>Amblycera</taxon>
        <taxon>Menoponidae</taxon>
        <taxon>Menopon</taxon>
    </lineage>
</organism>
<accession>A0AAW2HTM0</accession>
<feature type="region of interest" description="Disordered" evidence="1">
    <location>
        <begin position="69"/>
        <end position="88"/>
    </location>
</feature>
<dbReference type="InterPro" id="IPR054323">
    <property type="entry name" value="SPMIP1_C"/>
</dbReference>
<dbReference type="PANTHER" id="PTHR35826">
    <property type="entry name" value="PROTEIN ATP6V1FNB-LIKE"/>
    <property type="match status" value="1"/>
</dbReference>
<evidence type="ECO:0000259" key="2">
    <source>
        <dbReference type="Pfam" id="PF22589"/>
    </source>
</evidence>
<name>A0AAW2HTM0_9NEOP</name>
<dbReference type="AlphaFoldDB" id="A0AAW2HTM0"/>
<comment type="caution">
    <text evidence="3">The sequence shown here is derived from an EMBL/GenBank/DDBJ whole genome shotgun (WGS) entry which is preliminary data.</text>
</comment>
<evidence type="ECO:0000313" key="3">
    <source>
        <dbReference type="EMBL" id="KAL0272846.1"/>
    </source>
</evidence>